<evidence type="ECO:0000256" key="2">
    <source>
        <dbReference type="SAM" id="Phobius"/>
    </source>
</evidence>
<proteinExistence type="predicted"/>
<evidence type="ECO:0000313" key="5">
    <source>
        <dbReference type="Proteomes" id="UP000077671"/>
    </source>
</evidence>
<organism evidence="4 5">
    <name type="scientific">Tilletia caries</name>
    <name type="common">wheat bunt fungus</name>
    <dbReference type="NCBI Taxonomy" id="13290"/>
    <lineage>
        <taxon>Eukaryota</taxon>
        <taxon>Fungi</taxon>
        <taxon>Dikarya</taxon>
        <taxon>Basidiomycota</taxon>
        <taxon>Ustilaginomycotina</taxon>
        <taxon>Exobasidiomycetes</taxon>
        <taxon>Tilletiales</taxon>
        <taxon>Tilletiaceae</taxon>
        <taxon>Tilletia</taxon>
    </lineage>
</organism>
<feature type="transmembrane region" description="Helical" evidence="2">
    <location>
        <begin position="37"/>
        <end position="55"/>
    </location>
</feature>
<evidence type="ECO:0000313" key="6">
    <source>
        <dbReference type="Proteomes" id="UP000836402"/>
    </source>
</evidence>
<protein>
    <submittedName>
        <fullName evidence="4">Uncharacterized protein</fullName>
    </submittedName>
</protein>
<reference evidence="3" key="3">
    <citation type="submission" date="2020-10" db="EMBL/GenBank/DDBJ databases">
        <authorList>
            <person name="Sedaghatjoo S."/>
        </authorList>
    </citation>
    <scope>NUCLEOTIDE SEQUENCE</scope>
    <source>
        <strain evidence="3">AZH3</strain>
    </source>
</reference>
<feature type="region of interest" description="Disordered" evidence="1">
    <location>
        <begin position="81"/>
        <end position="101"/>
    </location>
</feature>
<feature type="compositionally biased region" description="Basic and acidic residues" evidence="1">
    <location>
        <begin position="84"/>
        <end position="101"/>
    </location>
</feature>
<keyword evidence="2" id="KW-1133">Transmembrane helix</keyword>
<reference evidence="4" key="2">
    <citation type="journal article" date="2019" name="IMA Fungus">
        <title>Genome sequencing and comparison of five Tilletia species to identify candidate genes for the detection of regulated species infecting wheat.</title>
        <authorList>
            <person name="Nguyen H.D.T."/>
            <person name="Sultana T."/>
            <person name="Kesanakurti P."/>
            <person name="Hambleton S."/>
        </authorList>
    </citation>
    <scope>NUCLEOTIDE SEQUENCE</scope>
    <source>
        <strain evidence="4">DAOMC 238032</strain>
    </source>
</reference>
<name>A0A177UFL5_9BASI</name>
<keyword evidence="2" id="KW-0472">Membrane</keyword>
<sequence length="101" mass="11063">MAITGTVLGFSALGFATRCMGLGIQKRNMFENFGGHAILMGLFGAAGYYLHGVEFRQREIIEKQKATIRENRKRLAGVVQARAAESRRAKEEASAGKEGEE</sequence>
<dbReference type="Proteomes" id="UP000836402">
    <property type="component" value="Unassembled WGS sequence"/>
</dbReference>
<gene>
    <name evidence="4" type="ORF">A4X03_0g3121</name>
    <name evidence="3" type="ORF">JKIAZH3_G5436</name>
</gene>
<dbReference type="PANTHER" id="PTHR39218:SF1">
    <property type="entry name" value="OXIDOREDUCTASE 14 KDA SUBUNIT, PUTATIVE (AFU_ORTHOLOGUE AFUA_1G12110)-RELATED"/>
    <property type="match status" value="1"/>
</dbReference>
<dbReference type="AlphaFoldDB" id="A0A177UFL5"/>
<dbReference type="EMBL" id="CAJHJG010005941">
    <property type="protein sequence ID" value="CAD6953780.1"/>
    <property type="molecule type" value="Genomic_DNA"/>
</dbReference>
<dbReference type="EMBL" id="LWDD02000343">
    <property type="protein sequence ID" value="KAE8261596.1"/>
    <property type="molecule type" value="Genomic_DNA"/>
</dbReference>
<reference evidence="4" key="1">
    <citation type="submission" date="2016-04" db="EMBL/GenBank/DDBJ databases">
        <authorList>
            <person name="Nguyen H.D."/>
            <person name="Kesanakurti P."/>
            <person name="Cullis J."/>
            <person name="Levesque C.A."/>
            <person name="Hambleton S."/>
        </authorList>
    </citation>
    <scope>NUCLEOTIDE SEQUENCE</scope>
    <source>
        <strain evidence="4">DAOMC 238032</strain>
    </source>
</reference>
<accession>A0A177UFL5</accession>
<evidence type="ECO:0000313" key="3">
    <source>
        <dbReference type="EMBL" id="CAD6953780.1"/>
    </source>
</evidence>
<evidence type="ECO:0000313" key="4">
    <source>
        <dbReference type="EMBL" id="KAE8261596.1"/>
    </source>
</evidence>
<keyword evidence="2" id="KW-0812">Transmembrane</keyword>
<keyword evidence="6" id="KW-1185">Reference proteome</keyword>
<dbReference type="Proteomes" id="UP000077671">
    <property type="component" value="Unassembled WGS sequence"/>
</dbReference>
<evidence type="ECO:0000256" key="1">
    <source>
        <dbReference type="SAM" id="MobiDB-lite"/>
    </source>
</evidence>
<comment type="caution">
    <text evidence="4">The sequence shown here is derived from an EMBL/GenBank/DDBJ whole genome shotgun (WGS) entry which is preliminary data.</text>
</comment>
<dbReference type="PANTHER" id="PTHR39218">
    <property type="entry name" value="OXIDOREDUCTASE 14 KDA SUBUNIT, PUTATIVE (AFU_ORTHOLOGUE AFUA_1G12110)-RELATED"/>
    <property type="match status" value="1"/>
</dbReference>